<dbReference type="Gene3D" id="3.40.50.720">
    <property type="entry name" value="NAD(P)-binding Rossmann-like Domain"/>
    <property type="match status" value="1"/>
</dbReference>
<dbReference type="OrthoDB" id="9803333at2"/>
<dbReference type="PANTHER" id="PTHR42879">
    <property type="entry name" value="3-OXOACYL-(ACYL-CARRIER-PROTEIN) REDUCTASE"/>
    <property type="match status" value="1"/>
</dbReference>
<dbReference type="PANTHER" id="PTHR42879:SF2">
    <property type="entry name" value="3-OXOACYL-[ACYL-CARRIER-PROTEIN] REDUCTASE FABG"/>
    <property type="match status" value="1"/>
</dbReference>
<name>A0A431WJT4_9BACI</name>
<dbReference type="InterPro" id="IPR036291">
    <property type="entry name" value="NAD(P)-bd_dom_sf"/>
</dbReference>
<dbReference type="InterPro" id="IPR050259">
    <property type="entry name" value="SDR"/>
</dbReference>
<evidence type="ECO:0000313" key="3">
    <source>
        <dbReference type="EMBL" id="RTR35645.1"/>
    </source>
</evidence>
<protein>
    <submittedName>
        <fullName evidence="3">SDR family oxidoreductase</fullName>
    </submittedName>
</protein>
<dbReference type="PRINTS" id="PR00080">
    <property type="entry name" value="SDRFAMILY"/>
</dbReference>
<accession>A0A431WJT4</accession>
<dbReference type="AlphaFoldDB" id="A0A431WJT4"/>
<keyword evidence="2" id="KW-0560">Oxidoreductase</keyword>
<sequence>MKKYALVTGASGGIGRAISLKLAEEGYSLYLHYHQNKEAMSNLMEELSQYEGDFIPIQADLSTSDGYMQIVRNIFSIDAIIHNSGMGHYGLLVDLPQEEAEKLITTHVTSPLLLTKELLPKLLSKKSGNVVVISSIWGQTGAACEVAYSTVKGAQLSFVKALSKEVALNGIRVNAVAPGAIETPMMASFTEEDLESISEEIPMGKLGKPENVADVVSFLLSEKAAYITGQIIPVNGGWYT</sequence>
<reference evidence="3 4" key="1">
    <citation type="submission" date="2018-12" db="EMBL/GenBank/DDBJ databases">
        <title>Bacillus yapensis draft genome sequence.</title>
        <authorList>
            <person name="Yu L."/>
            <person name="Xu X."/>
            <person name="Tang X."/>
        </authorList>
    </citation>
    <scope>NUCLEOTIDE SEQUENCE [LARGE SCALE GENOMIC DNA]</scope>
    <source>
        <strain evidence="3 4">XXST-01</strain>
    </source>
</reference>
<dbReference type="FunFam" id="3.40.50.720:FF:000173">
    <property type="entry name" value="3-oxoacyl-[acyl-carrier protein] reductase"/>
    <property type="match status" value="1"/>
</dbReference>
<dbReference type="Pfam" id="PF13561">
    <property type="entry name" value="adh_short_C2"/>
    <property type="match status" value="1"/>
</dbReference>
<evidence type="ECO:0000256" key="1">
    <source>
        <dbReference type="ARBA" id="ARBA00006484"/>
    </source>
</evidence>
<gene>
    <name evidence="3" type="ORF">EKG37_03155</name>
</gene>
<keyword evidence="4" id="KW-1185">Reference proteome</keyword>
<dbReference type="SUPFAM" id="SSF51735">
    <property type="entry name" value="NAD(P)-binding Rossmann-fold domains"/>
    <property type="match status" value="1"/>
</dbReference>
<dbReference type="CDD" id="cd05233">
    <property type="entry name" value="SDR_c"/>
    <property type="match status" value="1"/>
</dbReference>
<dbReference type="InterPro" id="IPR002347">
    <property type="entry name" value="SDR_fam"/>
</dbReference>
<organism evidence="3 4">
    <name type="scientific">Bacillus yapensis</name>
    <dbReference type="NCBI Taxonomy" id="2492960"/>
    <lineage>
        <taxon>Bacteria</taxon>
        <taxon>Bacillati</taxon>
        <taxon>Bacillota</taxon>
        <taxon>Bacilli</taxon>
        <taxon>Bacillales</taxon>
        <taxon>Bacillaceae</taxon>
        <taxon>Bacillus</taxon>
    </lineage>
</organism>
<evidence type="ECO:0000313" key="4">
    <source>
        <dbReference type="Proteomes" id="UP000271374"/>
    </source>
</evidence>
<evidence type="ECO:0000256" key="2">
    <source>
        <dbReference type="ARBA" id="ARBA00023002"/>
    </source>
</evidence>
<dbReference type="EMBL" id="RXNT01000002">
    <property type="protein sequence ID" value="RTR35645.1"/>
    <property type="molecule type" value="Genomic_DNA"/>
</dbReference>
<dbReference type="RefSeq" id="WP_126406113.1">
    <property type="nucleotide sequence ID" value="NZ_RXNT01000002.1"/>
</dbReference>
<comment type="caution">
    <text evidence="3">The sequence shown here is derived from an EMBL/GenBank/DDBJ whole genome shotgun (WGS) entry which is preliminary data.</text>
</comment>
<dbReference type="Proteomes" id="UP000271374">
    <property type="component" value="Unassembled WGS sequence"/>
</dbReference>
<dbReference type="PRINTS" id="PR00081">
    <property type="entry name" value="GDHRDH"/>
</dbReference>
<comment type="similarity">
    <text evidence="1">Belongs to the short-chain dehydrogenases/reductases (SDR) family.</text>
</comment>
<proteinExistence type="inferred from homology"/>
<dbReference type="NCBIfam" id="NF047420">
    <property type="entry name" value="EF_P_mod_YmfI"/>
    <property type="match status" value="1"/>
</dbReference>
<dbReference type="GO" id="GO:0016491">
    <property type="term" value="F:oxidoreductase activity"/>
    <property type="evidence" value="ECO:0007669"/>
    <property type="project" value="UniProtKB-KW"/>
</dbReference>